<feature type="compositionally biased region" description="Low complexity" evidence="1">
    <location>
        <begin position="194"/>
        <end position="225"/>
    </location>
</feature>
<feature type="compositionally biased region" description="Basic residues" evidence="1">
    <location>
        <begin position="161"/>
        <end position="175"/>
    </location>
</feature>
<keyword evidence="2" id="KW-1185">Reference proteome</keyword>
<evidence type="ECO:0000313" key="3">
    <source>
        <dbReference type="RefSeq" id="XP_005095898.1"/>
    </source>
</evidence>
<keyword evidence="3" id="KW-0418">Kinase</keyword>
<reference evidence="3" key="1">
    <citation type="submission" date="2025-08" db="UniProtKB">
        <authorList>
            <consortium name="RefSeq"/>
        </authorList>
    </citation>
    <scope>IDENTIFICATION</scope>
</reference>
<protein>
    <submittedName>
        <fullName evidence="3">Probable serine/threonine-protein kinase DDB_G0267686</fullName>
    </submittedName>
</protein>
<dbReference type="GeneID" id="101851571"/>
<accession>A0ABM0JKK6</accession>
<keyword evidence="3" id="KW-0808">Transferase</keyword>
<dbReference type="Proteomes" id="UP000694888">
    <property type="component" value="Unplaced"/>
</dbReference>
<proteinExistence type="predicted"/>
<sequence>MSHTLWSPRHTENDDMFSGRPLLLRMSRLACPFHSRLLISQAAFAMHERTHGHLDDVALTILLFDSLHQLLESVKRILHQLTSAFRGPAPACIERSCSSNKLPDLVTELSTCPMTHSSFVPDLLQLPPSTSRGGCVARRLSREQSPSRSHHDDLVPGGHKGSNRHYIHHYHHGTRRSSSTVNAGENGNEDDESNNNNDVNNNDGNNNYNDDNNNNISVNRPNVSSNNNINNVDIAINNNFLYIPNLSDSETRHFSNPAVQTLRQDSENNNASGSLDMPDSGANRPFAQVLSAESSPRADLSGAMATLQRVPLNPAFDLFGRDPVRGNLGTVNGLRENDFVLSESEEEGAEEEEELVIEVDQEVAKDIVLMLRSVGDALEARMRSQDQSSSLAVLGAFKLRLRDLVAIALPRHQAVQLLVGTSLSLAGLIQRL</sequence>
<feature type="region of interest" description="Disordered" evidence="1">
    <location>
        <begin position="130"/>
        <end position="225"/>
    </location>
</feature>
<name>A0ABM0JKK6_APLCA</name>
<organism evidence="2 3">
    <name type="scientific">Aplysia californica</name>
    <name type="common">California sea hare</name>
    <dbReference type="NCBI Taxonomy" id="6500"/>
    <lineage>
        <taxon>Eukaryota</taxon>
        <taxon>Metazoa</taxon>
        <taxon>Spiralia</taxon>
        <taxon>Lophotrochozoa</taxon>
        <taxon>Mollusca</taxon>
        <taxon>Gastropoda</taxon>
        <taxon>Heterobranchia</taxon>
        <taxon>Euthyneura</taxon>
        <taxon>Tectipleura</taxon>
        <taxon>Aplysiida</taxon>
        <taxon>Aplysioidea</taxon>
        <taxon>Aplysiidae</taxon>
        <taxon>Aplysia</taxon>
    </lineage>
</organism>
<evidence type="ECO:0000313" key="2">
    <source>
        <dbReference type="Proteomes" id="UP000694888"/>
    </source>
</evidence>
<dbReference type="GO" id="GO:0016301">
    <property type="term" value="F:kinase activity"/>
    <property type="evidence" value="ECO:0007669"/>
    <property type="project" value="UniProtKB-KW"/>
</dbReference>
<dbReference type="RefSeq" id="XP_005095898.1">
    <property type="nucleotide sequence ID" value="XM_005095841.3"/>
</dbReference>
<gene>
    <name evidence="3" type="primary">LOC101851571</name>
</gene>
<evidence type="ECO:0000256" key="1">
    <source>
        <dbReference type="SAM" id="MobiDB-lite"/>
    </source>
</evidence>